<feature type="region of interest" description="Disordered" evidence="1">
    <location>
        <begin position="327"/>
        <end position="347"/>
    </location>
</feature>
<evidence type="ECO:0000313" key="3">
    <source>
        <dbReference type="Proteomes" id="UP000076874"/>
    </source>
</evidence>
<dbReference type="EMBL" id="AZHD01000016">
    <property type="protein sequence ID" value="OAA56651.1"/>
    <property type="molecule type" value="Genomic_DNA"/>
</dbReference>
<feature type="compositionally biased region" description="Low complexity" evidence="1">
    <location>
        <begin position="330"/>
        <end position="344"/>
    </location>
</feature>
<dbReference type="Pfam" id="PF04882">
    <property type="entry name" value="Peroxin-3"/>
    <property type="match status" value="1"/>
</dbReference>
<name>A0A167PH69_9HYPO</name>
<feature type="region of interest" description="Disordered" evidence="1">
    <location>
        <begin position="372"/>
        <end position="408"/>
    </location>
</feature>
<dbReference type="InterPro" id="IPR006966">
    <property type="entry name" value="Peroxin-3"/>
</dbReference>
<dbReference type="GO" id="GO:0045046">
    <property type="term" value="P:protein import into peroxisome membrane"/>
    <property type="evidence" value="ECO:0007669"/>
    <property type="project" value="TreeGrafter"/>
</dbReference>
<protein>
    <submittedName>
        <fullName evidence="2">Peroxisomal membrane protein</fullName>
    </submittedName>
</protein>
<dbReference type="STRING" id="1081102.A0A167PH69"/>
<dbReference type="OrthoDB" id="45930at2759"/>
<dbReference type="GO" id="GO:0005778">
    <property type="term" value="C:peroxisomal membrane"/>
    <property type="evidence" value="ECO:0007669"/>
    <property type="project" value="InterPro"/>
</dbReference>
<feature type="compositionally biased region" description="Low complexity" evidence="1">
    <location>
        <begin position="105"/>
        <end position="119"/>
    </location>
</feature>
<feature type="region of interest" description="Disordered" evidence="1">
    <location>
        <begin position="154"/>
        <end position="179"/>
    </location>
</feature>
<dbReference type="GO" id="GO:0030674">
    <property type="term" value="F:protein-macromolecule adaptor activity"/>
    <property type="evidence" value="ECO:0007669"/>
    <property type="project" value="TreeGrafter"/>
</dbReference>
<dbReference type="PANTHER" id="PTHR28080">
    <property type="entry name" value="PEROXISOMAL BIOGENESIS FACTOR 3"/>
    <property type="match status" value="1"/>
</dbReference>
<feature type="region of interest" description="Disordered" evidence="1">
    <location>
        <begin position="98"/>
        <end position="124"/>
    </location>
</feature>
<keyword evidence="3" id="KW-1185">Reference proteome</keyword>
<dbReference type="Proteomes" id="UP000076874">
    <property type="component" value="Unassembled WGS sequence"/>
</dbReference>
<proteinExistence type="predicted"/>
<accession>A0A167PH69</accession>
<feature type="compositionally biased region" description="Low complexity" evidence="1">
    <location>
        <begin position="154"/>
        <end position="167"/>
    </location>
</feature>
<sequence>MFAATRRWFRRNRTPLAVGVGLVGAGYVAAQYVVAKINDARERMSSERIAKENLRRRFEQNQEDCTFTVLALLPTLTANVLDALNTEALTYQIQHLKTGGGAPRSVPSESGAASGSPPSIADTLATEDEGRGSLVSLPSESGVHASQVVQPGQAAAGAAAATADGAPQPAPAPAAKRKTKRQLWDELTISAVTRAYTLLYAVGLLVLLTRIQLNLLGRRSYLSSVVALATGSAQATISLENNDDDSLLQQQQQQQQQPQQNNNTDFEVNRKYLAFSWWLLHRSWADLAQRVEAAVRAAFGHLSPRDLVTLDQIADLTRQVRQTVERAPVLSTTSSSLSSSSSSSRWLPLVLPPPEREAFVLRESGILADSAAAAVEQQQQQQQSGEPKADHLSSSSTTPPPPIAPDDPVQTAALRRLLDETADLVESPAFAHVLTRLLDAGFATLLDHKIAPTAFGVPPPMPALFASEGEEPGGGGGGPAGSRQRPPPAHEQQQQQQAVQLPKVLSVLTRQAHVIGRGLPNEYLQEMEAVRELEAFAAVVYSSNWESALREDGLAAEAAAAAATDVEKDREAQTTLQAGQTAGTTTTITTQARVPAYGEGAAAAAANLSMVDDSLVMVDPAFSSLQSAWERAVDRS</sequence>
<gene>
    <name evidence="2" type="ORF">SPI_07658</name>
</gene>
<comment type="caution">
    <text evidence="2">The sequence shown here is derived from an EMBL/GenBank/DDBJ whole genome shotgun (WGS) entry which is preliminary data.</text>
</comment>
<feature type="region of interest" description="Disordered" evidence="1">
    <location>
        <begin position="461"/>
        <end position="498"/>
    </location>
</feature>
<feature type="compositionally biased region" description="Low complexity" evidence="1">
    <location>
        <begin position="249"/>
        <end position="260"/>
    </location>
</feature>
<dbReference type="AlphaFoldDB" id="A0A167PH69"/>
<feature type="region of interest" description="Disordered" evidence="1">
    <location>
        <begin position="244"/>
        <end position="263"/>
    </location>
</feature>
<evidence type="ECO:0000313" key="2">
    <source>
        <dbReference type="EMBL" id="OAA56651.1"/>
    </source>
</evidence>
<organism evidence="2 3">
    <name type="scientific">Niveomyces insectorum RCEF 264</name>
    <dbReference type="NCBI Taxonomy" id="1081102"/>
    <lineage>
        <taxon>Eukaryota</taxon>
        <taxon>Fungi</taxon>
        <taxon>Dikarya</taxon>
        <taxon>Ascomycota</taxon>
        <taxon>Pezizomycotina</taxon>
        <taxon>Sordariomycetes</taxon>
        <taxon>Hypocreomycetidae</taxon>
        <taxon>Hypocreales</taxon>
        <taxon>Cordycipitaceae</taxon>
        <taxon>Niveomyces</taxon>
    </lineage>
</organism>
<reference evidence="2 3" key="1">
    <citation type="journal article" date="2016" name="Genome Biol. Evol.">
        <title>Divergent and convergent evolution of fungal pathogenicity.</title>
        <authorList>
            <person name="Shang Y."/>
            <person name="Xiao G."/>
            <person name="Zheng P."/>
            <person name="Cen K."/>
            <person name="Zhan S."/>
            <person name="Wang C."/>
        </authorList>
    </citation>
    <scope>NUCLEOTIDE SEQUENCE [LARGE SCALE GENOMIC DNA]</scope>
    <source>
        <strain evidence="2 3">RCEF 264</strain>
    </source>
</reference>
<dbReference type="PANTHER" id="PTHR28080:SF1">
    <property type="entry name" value="PEROXISOMAL BIOGENESIS FACTOR 3"/>
    <property type="match status" value="1"/>
</dbReference>
<evidence type="ECO:0000256" key="1">
    <source>
        <dbReference type="SAM" id="MobiDB-lite"/>
    </source>
</evidence>